<sequence length="58" mass="6705">MAPPEVHNARLSNQSSWLQSHRSQPTRNQRTLRVNPPPTGNIEVNYREDVGRIIQRSD</sequence>
<organism evidence="2 3">
    <name type="scientific">Timema podura</name>
    <name type="common">Walking stick</name>
    <dbReference type="NCBI Taxonomy" id="61482"/>
    <lineage>
        <taxon>Eukaryota</taxon>
        <taxon>Metazoa</taxon>
        <taxon>Ecdysozoa</taxon>
        <taxon>Arthropoda</taxon>
        <taxon>Hexapoda</taxon>
        <taxon>Insecta</taxon>
        <taxon>Pterygota</taxon>
        <taxon>Neoptera</taxon>
        <taxon>Polyneoptera</taxon>
        <taxon>Phasmatodea</taxon>
        <taxon>Timematodea</taxon>
        <taxon>Timematoidea</taxon>
        <taxon>Timematidae</taxon>
        <taxon>Timema</taxon>
    </lineage>
</organism>
<keyword evidence="3" id="KW-1185">Reference proteome</keyword>
<reference evidence="2" key="1">
    <citation type="submission" date="2021-03" db="EMBL/GenBank/DDBJ databases">
        <authorList>
            <person name="Tran Van P."/>
        </authorList>
    </citation>
    <scope>NUCLEOTIDE SEQUENCE</scope>
</reference>
<proteinExistence type="predicted"/>
<protein>
    <submittedName>
        <fullName evidence="2">Uncharacterized protein</fullName>
    </submittedName>
</protein>
<feature type="compositionally biased region" description="Polar residues" evidence="1">
    <location>
        <begin position="10"/>
        <end position="32"/>
    </location>
</feature>
<accession>A0ABN7PTL7</accession>
<evidence type="ECO:0000313" key="2">
    <source>
        <dbReference type="EMBL" id="CAG2068964.1"/>
    </source>
</evidence>
<dbReference type="Proteomes" id="UP001153148">
    <property type="component" value="Unassembled WGS sequence"/>
</dbReference>
<evidence type="ECO:0000256" key="1">
    <source>
        <dbReference type="SAM" id="MobiDB-lite"/>
    </source>
</evidence>
<gene>
    <name evidence="2" type="ORF">TPAB3V08_LOCUS15907</name>
</gene>
<name>A0ABN7PTL7_TIMPD</name>
<feature type="region of interest" description="Disordered" evidence="1">
    <location>
        <begin position="1"/>
        <end position="43"/>
    </location>
</feature>
<evidence type="ECO:0000313" key="3">
    <source>
        <dbReference type="Proteomes" id="UP001153148"/>
    </source>
</evidence>
<comment type="caution">
    <text evidence="2">The sequence shown here is derived from an EMBL/GenBank/DDBJ whole genome shotgun (WGS) entry which is preliminary data.</text>
</comment>
<dbReference type="EMBL" id="CAJPIN010109274">
    <property type="protein sequence ID" value="CAG2068964.1"/>
    <property type="molecule type" value="Genomic_DNA"/>
</dbReference>